<dbReference type="InterPro" id="IPR004604">
    <property type="entry name" value="DNA_recomb/repair_RecN"/>
</dbReference>
<dbReference type="PANTHER" id="PTHR11059">
    <property type="entry name" value="DNA REPAIR PROTEIN RECN"/>
    <property type="match status" value="1"/>
</dbReference>
<reference evidence="13" key="1">
    <citation type="journal article" date="2019" name="Int. J. Syst. Evol. Microbiol.">
        <title>The Global Catalogue of Microorganisms (GCM) 10K type strain sequencing project: providing services to taxonomists for standard genome sequencing and annotation.</title>
        <authorList>
            <consortium name="The Broad Institute Genomics Platform"/>
            <consortium name="The Broad Institute Genome Sequencing Center for Infectious Disease"/>
            <person name="Wu L."/>
            <person name="Ma J."/>
        </authorList>
    </citation>
    <scope>NUCLEOTIDE SEQUENCE [LARGE SCALE GENOMIC DNA]</scope>
    <source>
        <strain evidence="13">IBRC 10765</strain>
    </source>
</reference>
<dbReference type="NCBIfam" id="NF008121">
    <property type="entry name" value="PRK10869.1"/>
    <property type="match status" value="1"/>
</dbReference>
<dbReference type="PIRSF" id="PIRSF003128">
    <property type="entry name" value="RecN"/>
    <property type="match status" value="1"/>
</dbReference>
<dbReference type="Gene3D" id="3.40.50.300">
    <property type="entry name" value="P-loop containing nucleotide triphosphate hydrolases"/>
    <property type="match status" value="2"/>
</dbReference>
<evidence type="ECO:0000256" key="3">
    <source>
        <dbReference type="ARBA" id="ARBA00021315"/>
    </source>
</evidence>
<evidence type="ECO:0000256" key="9">
    <source>
        <dbReference type="PIRNR" id="PIRNR003128"/>
    </source>
</evidence>
<sequence length="558" mass="61951">MLCHLHIRNFIIAGDIELDVQQGLTVLSGETGAGKSIILDALFLLAGGRADSSQVRHGEEKAELSATFLVTEHSPSGRWLHDQELWQDGECIVRRVITADGRSRAFINATAVPVTKLKEFGDLVLHIHAQHEHQRLMRSEEHIGILDRFAQTHAEVKNVRQLYREWKTIERRVQELQASADKDNAEHQLMTYQLEELRALGLSDDELEELEQEHQALSHAEEMLLSASQVSARLNSEDSDADVLSELRQAIHQLEPQANLHPALTGALSLLNEAHIALQEAATDLQRFASDFEWDPERFSTLDARLSSVYDIARKHQCRPEALPALQRELEAKAEHFAAHSEELDALLEQLTVAQDHYETAAQALSTLRQARAPELAEALALQLHKLNMPHATLMCHVAAHPERPSANGIDDVELRLSANPGQPVQPLHKAASGGELSRIALAIQVLAQHSQQAATLFFDEVDVGISGATAEEVGRLIRQLSQHSQILCITHLPQVASFGHHHWLIEKHVVDGQTLSQVVDLDAEARTQEVARLISGVRVTDATLMHARDLLAAPLMH</sequence>
<keyword evidence="4" id="KW-0547">Nucleotide-binding</keyword>
<feature type="domain" description="RecF/RecN/SMC N-terminal" evidence="11">
    <location>
        <begin position="4"/>
        <end position="497"/>
    </location>
</feature>
<comment type="similarity">
    <text evidence="2 9">Belongs to the RecN family.</text>
</comment>
<evidence type="ECO:0000256" key="10">
    <source>
        <dbReference type="SAM" id="Coils"/>
    </source>
</evidence>
<dbReference type="InterPro" id="IPR027417">
    <property type="entry name" value="P-loop_NTPase"/>
</dbReference>
<proteinExistence type="inferred from homology"/>
<dbReference type="RefSeq" id="WP_380694379.1">
    <property type="nucleotide sequence ID" value="NZ_JBHRYR010000002.1"/>
</dbReference>
<evidence type="ECO:0000313" key="13">
    <source>
        <dbReference type="Proteomes" id="UP001595617"/>
    </source>
</evidence>
<evidence type="ECO:0000259" key="11">
    <source>
        <dbReference type="Pfam" id="PF02463"/>
    </source>
</evidence>
<keyword evidence="13" id="KW-1185">Reference proteome</keyword>
<dbReference type="Pfam" id="PF02463">
    <property type="entry name" value="SMC_N"/>
    <property type="match status" value="1"/>
</dbReference>
<keyword evidence="7 9" id="KW-0234">DNA repair</keyword>
<evidence type="ECO:0000313" key="12">
    <source>
        <dbReference type="EMBL" id="MFC3852341.1"/>
    </source>
</evidence>
<dbReference type="SUPFAM" id="SSF52540">
    <property type="entry name" value="P-loop containing nucleoside triphosphate hydrolases"/>
    <property type="match status" value="1"/>
</dbReference>
<dbReference type="NCBIfam" id="TIGR00634">
    <property type="entry name" value="recN"/>
    <property type="match status" value="1"/>
</dbReference>
<organism evidence="12 13">
    <name type="scientific">Saccharospirillum mangrovi</name>
    <dbReference type="NCBI Taxonomy" id="2161747"/>
    <lineage>
        <taxon>Bacteria</taxon>
        <taxon>Pseudomonadati</taxon>
        <taxon>Pseudomonadota</taxon>
        <taxon>Gammaproteobacteria</taxon>
        <taxon>Oceanospirillales</taxon>
        <taxon>Saccharospirillaceae</taxon>
        <taxon>Saccharospirillum</taxon>
    </lineage>
</organism>
<accession>A0ABV7ZVZ5</accession>
<evidence type="ECO:0000256" key="4">
    <source>
        <dbReference type="ARBA" id="ARBA00022741"/>
    </source>
</evidence>
<evidence type="ECO:0000256" key="7">
    <source>
        <dbReference type="ARBA" id="ARBA00023204"/>
    </source>
</evidence>
<dbReference type="EMBL" id="JBHRYR010000002">
    <property type="protein sequence ID" value="MFC3852341.1"/>
    <property type="molecule type" value="Genomic_DNA"/>
</dbReference>
<feature type="coiled-coil region" evidence="10">
    <location>
        <begin position="159"/>
        <end position="227"/>
    </location>
</feature>
<dbReference type="CDD" id="cd03241">
    <property type="entry name" value="ABC_RecN"/>
    <property type="match status" value="2"/>
</dbReference>
<name>A0ABV7ZVZ5_9GAMM</name>
<dbReference type="PANTHER" id="PTHR11059:SF0">
    <property type="entry name" value="DNA REPAIR PROTEIN RECN"/>
    <property type="match status" value="1"/>
</dbReference>
<evidence type="ECO:0000256" key="2">
    <source>
        <dbReference type="ARBA" id="ARBA00009441"/>
    </source>
</evidence>
<keyword evidence="6" id="KW-0067">ATP-binding</keyword>
<keyword evidence="10" id="KW-0175">Coiled coil</keyword>
<evidence type="ECO:0000256" key="5">
    <source>
        <dbReference type="ARBA" id="ARBA00022763"/>
    </source>
</evidence>
<comment type="caution">
    <text evidence="12">The sequence shown here is derived from an EMBL/GenBank/DDBJ whole genome shotgun (WGS) entry which is preliminary data.</text>
</comment>
<dbReference type="Proteomes" id="UP001595617">
    <property type="component" value="Unassembled WGS sequence"/>
</dbReference>
<keyword evidence="5 9" id="KW-0227">DNA damage</keyword>
<dbReference type="InterPro" id="IPR003395">
    <property type="entry name" value="RecF/RecN/SMC_N"/>
</dbReference>
<protein>
    <recommendedName>
        <fullName evidence="3 9">DNA repair protein RecN</fullName>
    </recommendedName>
    <alternativeName>
        <fullName evidence="8 9">Recombination protein N</fullName>
    </alternativeName>
</protein>
<evidence type="ECO:0000256" key="6">
    <source>
        <dbReference type="ARBA" id="ARBA00022840"/>
    </source>
</evidence>
<gene>
    <name evidence="12" type="primary">recN</name>
    <name evidence="12" type="ORF">ACFOOG_05785</name>
</gene>
<evidence type="ECO:0000256" key="8">
    <source>
        <dbReference type="ARBA" id="ARBA00033408"/>
    </source>
</evidence>
<comment type="function">
    <text evidence="1 9">May be involved in recombinational repair of damaged DNA.</text>
</comment>
<evidence type="ECO:0000256" key="1">
    <source>
        <dbReference type="ARBA" id="ARBA00003618"/>
    </source>
</evidence>